<dbReference type="Proteomes" id="UP000219440">
    <property type="component" value="Unassembled WGS sequence"/>
</dbReference>
<protein>
    <submittedName>
        <fullName evidence="2">Uncharacterized protein</fullName>
    </submittedName>
</protein>
<feature type="transmembrane region" description="Helical" evidence="1">
    <location>
        <begin position="12"/>
        <end position="31"/>
    </location>
</feature>
<dbReference type="AlphaFoldDB" id="A0A2C8ZWG0"/>
<dbReference type="Pfam" id="PF20619">
    <property type="entry name" value="DUF6804"/>
    <property type="match status" value="1"/>
</dbReference>
<evidence type="ECO:0000313" key="2">
    <source>
        <dbReference type="EMBL" id="SOE70234.1"/>
    </source>
</evidence>
<name>A0A2C8ZWG0_9MICO</name>
<keyword evidence="3" id="KW-1185">Reference proteome</keyword>
<dbReference type="EMBL" id="OCST01000004">
    <property type="protein sequence ID" value="SOE70234.1"/>
    <property type="molecule type" value="Genomic_DNA"/>
</dbReference>
<reference evidence="2 3" key="1">
    <citation type="submission" date="2017-09" db="EMBL/GenBank/DDBJ databases">
        <authorList>
            <person name="Ehlers B."/>
            <person name="Leendertz F.H."/>
        </authorList>
    </citation>
    <scope>NUCLEOTIDE SEQUENCE [LARGE SCALE GENOMIC DNA]</scope>
    <source>
        <strain evidence="2 3">CGMCC 1.05381</strain>
    </source>
</reference>
<feature type="transmembrane region" description="Helical" evidence="1">
    <location>
        <begin position="60"/>
        <end position="76"/>
    </location>
</feature>
<keyword evidence="1" id="KW-1133">Transmembrane helix</keyword>
<dbReference type="RefSeq" id="WP_097061239.1">
    <property type="nucleotide sequence ID" value="NZ_BMLC01000003.1"/>
</dbReference>
<accession>A0A2C8ZWG0</accession>
<feature type="transmembrane region" description="Helical" evidence="1">
    <location>
        <begin position="88"/>
        <end position="107"/>
    </location>
</feature>
<feature type="transmembrane region" description="Helical" evidence="1">
    <location>
        <begin position="37"/>
        <end position="55"/>
    </location>
</feature>
<organism evidence="2 3">
    <name type="scientific">Salinibacterium xinjiangense</name>
    <dbReference type="NCBI Taxonomy" id="386302"/>
    <lineage>
        <taxon>Bacteria</taxon>
        <taxon>Bacillati</taxon>
        <taxon>Actinomycetota</taxon>
        <taxon>Actinomycetes</taxon>
        <taxon>Micrococcales</taxon>
        <taxon>Microbacteriaceae</taxon>
        <taxon>Salinibacterium</taxon>
    </lineage>
</organism>
<proteinExistence type="predicted"/>
<dbReference type="OrthoDB" id="5125716at2"/>
<evidence type="ECO:0000313" key="3">
    <source>
        <dbReference type="Proteomes" id="UP000219440"/>
    </source>
</evidence>
<gene>
    <name evidence="2" type="ORF">SAMN06296378_2176</name>
</gene>
<dbReference type="InterPro" id="IPR046548">
    <property type="entry name" value="DUF6804"/>
</dbReference>
<keyword evidence="1" id="KW-0812">Transmembrane</keyword>
<evidence type="ECO:0000256" key="1">
    <source>
        <dbReference type="SAM" id="Phobius"/>
    </source>
</evidence>
<keyword evidence="1" id="KW-0472">Membrane</keyword>
<sequence>MSAQYPTTTRRPALVPALLGAMALLIGSALITSDTFTIIQFIVSIFALIVAVFAWQAGQWWWIIGLAPIAVLWNPVLPIDLGLPDLWLGLQFVASAIFIAAGILIKVSDKTA</sequence>